<accession>A0A6B9ZFS7</accession>
<dbReference type="SUPFAM" id="SSF54593">
    <property type="entry name" value="Glyoxalase/Bleomycin resistance protein/Dihydroxybiphenyl dioxygenase"/>
    <property type="match status" value="1"/>
</dbReference>
<gene>
    <name evidence="2" type="ORF">GWR21_10180</name>
</gene>
<feature type="domain" description="Glyoxalase/fosfomycin resistance/dioxygenase" evidence="1">
    <location>
        <begin position="22"/>
        <end position="130"/>
    </location>
</feature>
<dbReference type="EMBL" id="CP048113">
    <property type="protein sequence ID" value="QHS59945.1"/>
    <property type="molecule type" value="Genomic_DNA"/>
</dbReference>
<dbReference type="InterPro" id="IPR029068">
    <property type="entry name" value="Glyas_Bleomycin-R_OHBP_Dase"/>
</dbReference>
<dbReference type="AlphaFoldDB" id="A0A6B9ZFS7"/>
<dbReference type="Proteomes" id="UP000476411">
    <property type="component" value="Chromosome"/>
</dbReference>
<dbReference type="KEGG" id="chih:GWR21_10180"/>
<dbReference type="PANTHER" id="PTHR34109:SF1">
    <property type="entry name" value="VOC DOMAIN-CONTAINING PROTEIN"/>
    <property type="match status" value="1"/>
</dbReference>
<sequence length="177" mass="19573">MSVNKQNISTVPAGYTAVTPWIISPDTDKMIAFLTAVFDGEEVPNSRITRDDGKIIHVVVRIGDAMVMLFDAREGWGATPTFLNLYVKDVEKAYRNALSLGATSVTAITPLWFGEKVCRVLDPFGNLLWINERTADVDFTDAKVAQRAASPEAINGIAYIQQSLEEAFKIRRTFLAC</sequence>
<evidence type="ECO:0000313" key="2">
    <source>
        <dbReference type="EMBL" id="QHS59945.1"/>
    </source>
</evidence>
<dbReference type="Pfam" id="PF00903">
    <property type="entry name" value="Glyoxalase"/>
    <property type="match status" value="1"/>
</dbReference>
<dbReference type="InterPro" id="IPR004360">
    <property type="entry name" value="Glyas_Fos-R_dOase_dom"/>
</dbReference>
<organism evidence="2 3">
    <name type="scientific">Chitinophaga agri</name>
    <dbReference type="NCBI Taxonomy" id="2703787"/>
    <lineage>
        <taxon>Bacteria</taxon>
        <taxon>Pseudomonadati</taxon>
        <taxon>Bacteroidota</taxon>
        <taxon>Chitinophagia</taxon>
        <taxon>Chitinophagales</taxon>
        <taxon>Chitinophagaceae</taxon>
        <taxon>Chitinophaga</taxon>
    </lineage>
</organism>
<protein>
    <submittedName>
        <fullName evidence="2">VOC family protein</fullName>
    </submittedName>
</protein>
<evidence type="ECO:0000313" key="3">
    <source>
        <dbReference type="Proteomes" id="UP000476411"/>
    </source>
</evidence>
<dbReference type="CDD" id="cd07246">
    <property type="entry name" value="VOC_like"/>
    <property type="match status" value="1"/>
</dbReference>
<evidence type="ECO:0000259" key="1">
    <source>
        <dbReference type="Pfam" id="PF00903"/>
    </source>
</evidence>
<dbReference type="Gene3D" id="3.30.720.110">
    <property type="match status" value="1"/>
</dbReference>
<dbReference type="Gene3D" id="3.30.720.120">
    <property type="match status" value="1"/>
</dbReference>
<dbReference type="RefSeq" id="WP_162331639.1">
    <property type="nucleotide sequence ID" value="NZ_CP048113.1"/>
</dbReference>
<dbReference type="PANTHER" id="PTHR34109">
    <property type="entry name" value="BNAUNNG04460D PROTEIN-RELATED"/>
    <property type="match status" value="1"/>
</dbReference>
<name>A0A6B9ZFS7_9BACT</name>
<proteinExistence type="predicted"/>
<keyword evidence="3" id="KW-1185">Reference proteome</keyword>
<reference evidence="2 3" key="1">
    <citation type="submission" date="2020-01" db="EMBL/GenBank/DDBJ databases">
        <title>Complete genome sequence of Chitinophaga sp. H33E-04 isolated from quinoa roots.</title>
        <authorList>
            <person name="Weon H.-Y."/>
            <person name="Lee S.A."/>
        </authorList>
    </citation>
    <scope>NUCLEOTIDE SEQUENCE [LARGE SCALE GENOMIC DNA]</scope>
    <source>
        <strain evidence="2 3">H33E-04</strain>
    </source>
</reference>